<evidence type="ECO:0000313" key="13">
    <source>
        <dbReference type="Proteomes" id="UP000254326"/>
    </source>
</evidence>
<dbReference type="Pfam" id="PF00984">
    <property type="entry name" value="UDPG_MGDP_dh"/>
    <property type="match status" value="1"/>
</dbReference>
<dbReference type="Pfam" id="PF03720">
    <property type="entry name" value="UDPG_MGDP_dh_C"/>
    <property type="match status" value="1"/>
</dbReference>
<dbReference type="UniPathway" id="UPA00038">
    <property type="reaction ID" value="UER00491"/>
</dbReference>
<dbReference type="InterPro" id="IPR017476">
    <property type="entry name" value="UDP-Glc/GDP-Man"/>
</dbReference>
<evidence type="ECO:0000256" key="10">
    <source>
        <dbReference type="PIRSR" id="PIRSR500134-3"/>
    </source>
</evidence>
<feature type="active site" description="Nucleophile" evidence="8">
    <location>
        <position position="258"/>
    </location>
</feature>
<evidence type="ECO:0000256" key="4">
    <source>
        <dbReference type="ARBA" id="ARBA00023002"/>
    </source>
</evidence>
<evidence type="ECO:0000256" key="9">
    <source>
        <dbReference type="PIRSR" id="PIRSR500134-2"/>
    </source>
</evidence>
<dbReference type="SUPFAM" id="SSF48179">
    <property type="entry name" value="6-phosphogluconate dehydrogenase C-terminal domain-like"/>
    <property type="match status" value="1"/>
</dbReference>
<feature type="domain" description="UDP-glucose/GDP-mannose dehydrogenase C-terminal" evidence="11">
    <location>
        <begin position="305"/>
        <end position="392"/>
    </location>
</feature>
<feature type="binding site" evidence="10">
    <location>
        <position position="261"/>
    </location>
    <ligand>
        <name>NAD(+)</name>
        <dbReference type="ChEBI" id="CHEBI:57540"/>
    </ligand>
</feature>
<evidence type="ECO:0000256" key="5">
    <source>
        <dbReference type="ARBA" id="ARBA00023027"/>
    </source>
</evidence>
<dbReference type="SMART" id="SM00984">
    <property type="entry name" value="UDPG_MGDP_dh_C"/>
    <property type="match status" value="1"/>
</dbReference>
<dbReference type="InterPro" id="IPR036220">
    <property type="entry name" value="UDP-Glc/GDP-Man_DH_C_sf"/>
</dbReference>
<comment type="pathway">
    <text evidence="1">Nucleotide-sugar biosynthesis; UDP-alpha-D-glucuronate biosynthesis; UDP-alpha-D-glucuronate from UDP-alpha-D-glucose: step 1/1.</text>
</comment>
<evidence type="ECO:0000256" key="8">
    <source>
        <dbReference type="PIRSR" id="PIRSR500134-1"/>
    </source>
</evidence>
<sequence length="393" mass="43846">MSQQQLKIAIAGTGYVGLSNAMLLAQHNDVVAVDIVPEKVELLNNKQSPIADAEIEDFLANKALNFTATLDKQQAYRGADFVIIATPTDYDTETNYFNTKSVEAVIQDVNMINPDAVMVIKSTVPVGYTKSVKEKFNCDNIIFSPEFLREGKALYDNLYPSRIIVGERTERAQQFADLLKQGAVKQNIEVLLIDSTEAEAVKLFSNTYLALRVAYFNELDTYCESHGLDTKQIIDGVSLDPRIGNHYNNPSFGYGGYCLPKDTKQLLANYRDVPNNLIRAIVDSNSTRKDFIADSVIKRTPKVVGIYRLVMKTGSDNFRASAIQGIMKRIKAKGIEVVIYEPVLEQAEFFHSRVVKDLAEFKQIADVIVANRLAEELGDVSGKVYTRDLFGND</sequence>
<evidence type="ECO:0000256" key="6">
    <source>
        <dbReference type="ARBA" id="ARBA00047473"/>
    </source>
</evidence>
<dbReference type="PANTHER" id="PTHR43750:SF2">
    <property type="entry name" value="UDP-GLUCOSE 6-DEHYDROGENASE"/>
    <property type="match status" value="1"/>
</dbReference>
<dbReference type="EMBL" id="QKRA01000004">
    <property type="protein sequence ID" value="RDL44011.1"/>
    <property type="molecule type" value="Genomic_DNA"/>
</dbReference>
<evidence type="ECO:0000313" key="12">
    <source>
        <dbReference type="EMBL" id="RDL44011.1"/>
    </source>
</evidence>
<dbReference type="Gene3D" id="3.40.50.720">
    <property type="entry name" value="NAD(P)-binding Rossmann-like Domain"/>
    <property type="match status" value="2"/>
</dbReference>
<feature type="binding site" evidence="9">
    <location>
        <begin position="147"/>
        <end position="150"/>
    </location>
    <ligand>
        <name>substrate</name>
    </ligand>
</feature>
<dbReference type="InterPro" id="IPR014026">
    <property type="entry name" value="UDP-Glc/GDP-Man_DH_dimer"/>
</dbReference>
<dbReference type="InterPro" id="IPR036291">
    <property type="entry name" value="NAD(P)-bd_dom_sf"/>
</dbReference>
<dbReference type="EC" id="1.1.1.22" evidence="3 7"/>
<organism evidence="12 13">
    <name type="scientific">Marinomonas piezotolerans</name>
    <dbReference type="NCBI Taxonomy" id="2213058"/>
    <lineage>
        <taxon>Bacteria</taxon>
        <taxon>Pseudomonadati</taxon>
        <taxon>Pseudomonadota</taxon>
        <taxon>Gammaproteobacteria</taxon>
        <taxon>Oceanospirillales</taxon>
        <taxon>Oceanospirillaceae</taxon>
        <taxon>Marinomonas</taxon>
    </lineage>
</organism>
<dbReference type="GO" id="GO:0006065">
    <property type="term" value="P:UDP-glucuronate biosynthetic process"/>
    <property type="evidence" value="ECO:0007669"/>
    <property type="project" value="UniProtKB-UniPathway"/>
</dbReference>
<feature type="binding site" evidence="9">
    <location>
        <position position="255"/>
    </location>
    <ligand>
        <name>substrate</name>
    </ligand>
</feature>
<name>A0A370U8A8_9GAMM</name>
<feature type="binding site" evidence="10">
    <location>
        <position position="123"/>
    </location>
    <ligand>
        <name>NAD(+)</name>
        <dbReference type="ChEBI" id="CHEBI:57540"/>
    </ligand>
</feature>
<proteinExistence type="inferred from homology"/>
<dbReference type="InterPro" id="IPR013328">
    <property type="entry name" value="6PGD_dom2"/>
</dbReference>
<dbReference type="Gene3D" id="1.10.1040.10">
    <property type="entry name" value="N-(1-d-carboxylethyl)-l-norvaline Dehydrogenase, domain 2"/>
    <property type="match status" value="1"/>
</dbReference>
<feature type="binding site" evidence="9">
    <location>
        <position position="393"/>
    </location>
    <ligand>
        <name>substrate</name>
    </ligand>
</feature>
<dbReference type="Pfam" id="PF03721">
    <property type="entry name" value="UDPG_MGDP_dh_N"/>
    <property type="match status" value="1"/>
</dbReference>
<comment type="catalytic activity">
    <reaction evidence="6 7">
        <text>UDP-alpha-D-glucose + 2 NAD(+) + H2O = UDP-alpha-D-glucuronate + 2 NADH + 3 H(+)</text>
        <dbReference type="Rhea" id="RHEA:23596"/>
        <dbReference type="ChEBI" id="CHEBI:15377"/>
        <dbReference type="ChEBI" id="CHEBI:15378"/>
        <dbReference type="ChEBI" id="CHEBI:57540"/>
        <dbReference type="ChEBI" id="CHEBI:57945"/>
        <dbReference type="ChEBI" id="CHEBI:58052"/>
        <dbReference type="ChEBI" id="CHEBI:58885"/>
        <dbReference type="EC" id="1.1.1.22"/>
    </reaction>
</comment>
<dbReference type="Proteomes" id="UP000254326">
    <property type="component" value="Unassembled WGS sequence"/>
</dbReference>
<dbReference type="GO" id="GO:0000271">
    <property type="term" value="P:polysaccharide biosynthetic process"/>
    <property type="evidence" value="ECO:0007669"/>
    <property type="project" value="InterPro"/>
</dbReference>
<accession>A0A370U8A8</accession>
<dbReference type="SUPFAM" id="SSF52413">
    <property type="entry name" value="UDP-glucose/GDP-mannose dehydrogenase C-terminal domain"/>
    <property type="match status" value="1"/>
</dbReference>
<dbReference type="PANTHER" id="PTHR43750">
    <property type="entry name" value="UDP-GLUCOSE 6-DEHYDROGENASE TUAD"/>
    <property type="match status" value="1"/>
</dbReference>
<keyword evidence="5 7" id="KW-0520">NAD</keyword>
<dbReference type="InterPro" id="IPR008927">
    <property type="entry name" value="6-PGluconate_DH-like_C_sf"/>
</dbReference>
<feature type="binding site" evidence="10">
    <location>
        <position position="150"/>
    </location>
    <ligand>
        <name>NAD(+)</name>
        <dbReference type="ChEBI" id="CHEBI:57540"/>
    </ligand>
</feature>
<gene>
    <name evidence="12" type="ORF">DN730_10265</name>
</gene>
<keyword evidence="4 7" id="KW-0560">Oxidoreductase</keyword>
<feature type="binding site" evidence="10">
    <location>
        <position position="88"/>
    </location>
    <ligand>
        <name>NAD(+)</name>
        <dbReference type="ChEBI" id="CHEBI:57540"/>
    </ligand>
</feature>
<protein>
    <recommendedName>
        <fullName evidence="3 7">UDP-glucose 6-dehydrogenase</fullName>
        <ecNumber evidence="3 7">1.1.1.22</ecNumber>
    </recommendedName>
</protein>
<dbReference type="PIRSF" id="PIRSF500134">
    <property type="entry name" value="UDPglc_DH_bac"/>
    <property type="match status" value="1"/>
</dbReference>
<evidence type="ECO:0000256" key="2">
    <source>
        <dbReference type="ARBA" id="ARBA00006601"/>
    </source>
</evidence>
<dbReference type="SUPFAM" id="SSF51735">
    <property type="entry name" value="NAD(P)-binding Rossmann-fold domains"/>
    <property type="match status" value="1"/>
</dbReference>
<reference evidence="12 13" key="1">
    <citation type="submission" date="2018-06" db="EMBL/GenBank/DDBJ databases">
        <title>Marinomonas sp. YLB-05 draft genome sequence.</title>
        <authorList>
            <person name="Yu L."/>
            <person name="Tang X."/>
        </authorList>
    </citation>
    <scope>NUCLEOTIDE SEQUENCE [LARGE SCALE GENOMIC DNA]</scope>
    <source>
        <strain evidence="12 13">YLB-05</strain>
    </source>
</reference>
<dbReference type="NCBIfam" id="TIGR03026">
    <property type="entry name" value="NDP-sugDHase"/>
    <property type="match status" value="1"/>
</dbReference>
<evidence type="ECO:0000256" key="1">
    <source>
        <dbReference type="ARBA" id="ARBA00004701"/>
    </source>
</evidence>
<dbReference type="FunFam" id="3.40.50.720:FF:000400">
    <property type="entry name" value="UDP-glucose 6-dehydrogenase"/>
    <property type="match status" value="1"/>
</dbReference>
<feature type="binding site" evidence="10">
    <location>
        <position position="39"/>
    </location>
    <ligand>
        <name>NAD(+)</name>
        <dbReference type="ChEBI" id="CHEBI:57540"/>
    </ligand>
</feature>
<evidence type="ECO:0000256" key="3">
    <source>
        <dbReference type="ARBA" id="ARBA00012954"/>
    </source>
</evidence>
<comment type="caution">
    <text evidence="12">The sequence shown here is derived from an EMBL/GenBank/DDBJ whole genome shotgun (WGS) entry which is preliminary data.</text>
</comment>
<dbReference type="InterPro" id="IPR001732">
    <property type="entry name" value="UDP-Glc/GDP-Man_DH_N"/>
</dbReference>
<dbReference type="RefSeq" id="WP_115468049.1">
    <property type="nucleotide sequence ID" value="NZ_QKRA01000004.1"/>
</dbReference>
<feature type="binding site" evidence="9">
    <location>
        <position position="202"/>
    </location>
    <ligand>
        <name>substrate</name>
    </ligand>
</feature>
<dbReference type="PIRSF" id="PIRSF000124">
    <property type="entry name" value="UDPglc_GDPman_dh"/>
    <property type="match status" value="1"/>
</dbReference>
<dbReference type="InterPro" id="IPR028357">
    <property type="entry name" value="UDPglc_DH_bac"/>
</dbReference>
<dbReference type="FunFam" id="3.40.50.720:FF:000297">
    <property type="entry name" value="UDP-glucose 6-dehydrogenase"/>
    <property type="match status" value="1"/>
</dbReference>
<feature type="binding site" evidence="9">
    <location>
        <position position="311"/>
    </location>
    <ligand>
        <name>substrate</name>
    </ligand>
</feature>
<comment type="similarity">
    <text evidence="2 7">Belongs to the UDP-glucose/GDP-mannose dehydrogenase family.</text>
</comment>
<feature type="binding site" evidence="9">
    <location>
        <begin position="247"/>
        <end position="251"/>
    </location>
    <ligand>
        <name>substrate</name>
    </ligand>
</feature>
<dbReference type="GO" id="GO:0051287">
    <property type="term" value="F:NAD binding"/>
    <property type="evidence" value="ECO:0007669"/>
    <property type="project" value="InterPro"/>
</dbReference>
<feature type="binding site" evidence="10">
    <location>
        <position position="319"/>
    </location>
    <ligand>
        <name>NAD(+)</name>
        <dbReference type="ChEBI" id="CHEBI:57540"/>
    </ligand>
</feature>
<dbReference type="OrthoDB" id="9803238at2"/>
<feature type="binding site" evidence="9">
    <location>
        <position position="312"/>
    </location>
    <ligand>
        <name>substrate</name>
    </ligand>
</feature>
<dbReference type="GO" id="GO:0003979">
    <property type="term" value="F:UDP-glucose 6-dehydrogenase activity"/>
    <property type="evidence" value="ECO:0007669"/>
    <property type="project" value="UniProtKB-EC"/>
</dbReference>
<dbReference type="AlphaFoldDB" id="A0A370U8A8"/>
<dbReference type="InterPro" id="IPR014027">
    <property type="entry name" value="UDP-Glc/GDP-Man_DH_C"/>
</dbReference>
<keyword evidence="13" id="KW-1185">Reference proteome</keyword>
<feature type="binding site" evidence="10">
    <location>
        <position position="34"/>
    </location>
    <ligand>
        <name>NAD(+)</name>
        <dbReference type="ChEBI" id="CHEBI:57540"/>
    </ligand>
</feature>
<evidence type="ECO:0000259" key="11">
    <source>
        <dbReference type="SMART" id="SM00984"/>
    </source>
</evidence>
<evidence type="ECO:0000256" key="7">
    <source>
        <dbReference type="PIRNR" id="PIRNR000124"/>
    </source>
</evidence>